<protein>
    <submittedName>
        <fullName evidence="4">SDR family NAD(P)-dependent oxidoreductase</fullName>
    </submittedName>
</protein>
<feature type="region of interest" description="Disordered" evidence="3">
    <location>
        <begin position="224"/>
        <end position="256"/>
    </location>
</feature>
<comment type="similarity">
    <text evidence="1">Belongs to the short-chain dehydrogenases/reductases (SDR) family.</text>
</comment>
<dbReference type="Proteomes" id="UP001431926">
    <property type="component" value="Chromosome"/>
</dbReference>
<dbReference type="PROSITE" id="PS00061">
    <property type="entry name" value="ADH_SHORT"/>
    <property type="match status" value="1"/>
</dbReference>
<gene>
    <name evidence="4" type="ORF">OG367_05665</name>
</gene>
<feature type="compositionally biased region" description="Polar residues" evidence="3">
    <location>
        <begin position="1"/>
        <end position="10"/>
    </location>
</feature>
<evidence type="ECO:0000256" key="1">
    <source>
        <dbReference type="ARBA" id="ARBA00006484"/>
    </source>
</evidence>
<evidence type="ECO:0000313" key="4">
    <source>
        <dbReference type="EMBL" id="WUX35750.1"/>
    </source>
</evidence>
<dbReference type="PRINTS" id="PR00081">
    <property type="entry name" value="GDHRDH"/>
</dbReference>
<sequence>MTHVHSTATRPGTAAGGDPSRAPVSTRVVVDAAGGDGPAAGALSDALTALGLAPEAPDTEAPGTGRTDSGGPAPAAYCALLLGEEAYGAGRSAGLDRARVRAAALAMAAAGRGRLVLVTDATGGTHAGTDPDRYARLAADRAWWQHLVTEVAGRGVTGNTVATGYSPGLGHRLSAEAEAGLLRYLVQRRPTTAADVAATVAFLVSEGCSYLVGETLPVDGGAGLGQIPSLPAGPPTTAPVPRRGAPREQPPPEPVGGQDLLGHQVLVAGASSGIGRAAALHLAGRGADVILAARRTRALEEVAAEIEARGRQAWTLRCDLSDAEDAASLGERAWKAADGVTALLYAAGHLGFSAVGGDPASAARTFAVNLHSFVAVTEYLAARWRDERMPGAVVGVSSVSSTLSPVAGLEYYGASKAAMAQYIRCLAVSVGRHGIRANCVAPGIIETPMGDAAGPDHRRGWISRIPAGRVGDPHEVAAVLGYLLSGSASRVTGAVLRADGGFGLGDVAPLRPGYPERAFPEPAFPEAVLPEQAEGEDR</sequence>
<dbReference type="RefSeq" id="WP_329354960.1">
    <property type="nucleotide sequence ID" value="NZ_CP109490.1"/>
</dbReference>
<dbReference type="PANTHER" id="PTHR43639">
    <property type="entry name" value="OXIDOREDUCTASE, SHORT-CHAIN DEHYDROGENASE/REDUCTASE FAMILY (AFU_ORTHOLOGUE AFUA_5G02870)"/>
    <property type="match status" value="1"/>
</dbReference>
<reference evidence="4" key="1">
    <citation type="submission" date="2022-10" db="EMBL/GenBank/DDBJ databases">
        <title>The complete genomes of actinobacterial strains from the NBC collection.</title>
        <authorList>
            <person name="Joergensen T.S."/>
            <person name="Alvarez Arevalo M."/>
            <person name="Sterndorff E.B."/>
            <person name="Faurdal D."/>
            <person name="Vuksanovic O."/>
            <person name="Mourched A.-S."/>
            <person name="Charusanti P."/>
            <person name="Shaw S."/>
            <person name="Blin K."/>
            <person name="Weber T."/>
        </authorList>
    </citation>
    <scope>NUCLEOTIDE SEQUENCE</scope>
    <source>
        <strain evidence="4">NBC_01436</strain>
    </source>
</reference>
<dbReference type="SUPFAM" id="SSF51735">
    <property type="entry name" value="NAD(P)-binding Rossmann-fold domains"/>
    <property type="match status" value="2"/>
</dbReference>
<evidence type="ECO:0000256" key="3">
    <source>
        <dbReference type="SAM" id="MobiDB-lite"/>
    </source>
</evidence>
<dbReference type="Pfam" id="PF13561">
    <property type="entry name" value="adh_short_C2"/>
    <property type="match status" value="2"/>
</dbReference>
<evidence type="ECO:0000256" key="2">
    <source>
        <dbReference type="ARBA" id="ARBA00023002"/>
    </source>
</evidence>
<dbReference type="InterPro" id="IPR002347">
    <property type="entry name" value="SDR_fam"/>
</dbReference>
<dbReference type="EMBL" id="CP109491">
    <property type="protein sequence ID" value="WUX35750.1"/>
    <property type="molecule type" value="Genomic_DNA"/>
</dbReference>
<dbReference type="Gene3D" id="3.40.50.720">
    <property type="entry name" value="NAD(P)-binding Rossmann-like Domain"/>
    <property type="match status" value="2"/>
</dbReference>
<proteinExistence type="inferred from homology"/>
<evidence type="ECO:0000313" key="5">
    <source>
        <dbReference type="Proteomes" id="UP001431926"/>
    </source>
</evidence>
<dbReference type="InterPro" id="IPR020904">
    <property type="entry name" value="Sc_DH/Rdtase_CS"/>
</dbReference>
<organism evidence="4 5">
    <name type="scientific">Streptomyces anulatus</name>
    <name type="common">Streptomyces chrysomallus</name>
    <dbReference type="NCBI Taxonomy" id="1892"/>
    <lineage>
        <taxon>Bacteria</taxon>
        <taxon>Bacillati</taxon>
        <taxon>Actinomycetota</taxon>
        <taxon>Actinomycetes</taxon>
        <taxon>Kitasatosporales</taxon>
        <taxon>Streptomycetaceae</taxon>
        <taxon>Streptomyces</taxon>
    </lineage>
</organism>
<dbReference type="InterPro" id="IPR036291">
    <property type="entry name" value="NAD(P)-bd_dom_sf"/>
</dbReference>
<dbReference type="PANTHER" id="PTHR43639:SF1">
    <property type="entry name" value="SHORT-CHAIN DEHYDROGENASE_REDUCTASE FAMILY PROTEIN"/>
    <property type="match status" value="1"/>
</dbReference>
<dbReference type="CDD" id="cd05233">
    <property type="entry name" value="SDR_c"/>
    <property type="match status" value="1"/>
</dbReference>
<keyword evidence="5" id="KW-1185">Reference proteome</keyword>
<name>A0ABZ1ZAJ2_STRAQ</name>
<keyword evidence="2" id="KW-0560">Oxidoreductase</keyword>
<feature type="region of interest" description="Disordered" evidence="3">
    <location>
        <begin position="1"/>
        <end position="23"/>
    </location>
</feature>
<accession>A0ABZ1ZAJ2</accession>